<keyword evidence="2" id="KW-1185">Reference proteome</keyword>
<dbReference type="InParanoid" id="I3EFI4"/>
<dbReference type="AlphaFoldDB" id="I3EFI4"/>
<dbReference type="Proteomes" id="UP000002872">
    <property type="component" value="Unassembled WGS sequence"/>
</dbReference>
<dbReference type="EMBL" id="GL870880">
    <property type="protein sequence ID" value="EIJ87981.1"/>
    <property type="molecule type" value="Genomic_DNA"/>
</dbReference>
<organism evidence="1 2">
    <name type="scientific">Nematocida parisii (strain ERTm3)</name>
    <name type="common">Nematode killer fungus</name>
    <dbReference type="NCBI Taxonomy" id="935791"/>
    <lineage>
        <taxon>Eukaryota</taxon>
        <taxon>Fungi</taxon>
        <taxon>Fungi incertae sedis</taxon>
        <taxon>Microsporidia</taxon>
        <taxon>Nematocida</taxon>
    </lineage>
</organism>
<name>I3EFI4_NEMP3</name>
<evidence type="ECO:0000313" key="2">
    <source>
        <dbReference type="Proteomes" id="UP000002872"/>
    </source>
</evidence>
<evidence type="ECO:0000313" key="1">
    <source>
        <dbReference type="EMBL" id="EIJ87981.1"/>
    </source>
</evidence>
<accession>I3EFI4</accession>
<dbReference type="HOGENOM" id="CLU_010538_0_0_1"/>
<gene>
    <name evidence="1" type="ORF">NEQG_02053</name>
</gene>
<dbReference type="VEuPathDB" id="MicrosporidiaDB:NEQG_02053"/>
<proteinExistence type="predicted"/>
<sequence length="1091" mass="128497">MLRIIKRKTIVLFIWYMLIYITQLNGFKPIVSASNWEGEYTLNNSTSNNYFLQQSYSSNQPENVSVNNLKEPSYDEQPIYGEQEYNSYDILDDFLNASNDLPEDLDNIPVSNLFDPNYTNNSYNSSYSLLNSEYSNSSYIGQDSSFNNTLFRNNWVEPETPHTFGSPSTSIKYNPEKEYTLLELNSTNLACNNIQPENISTNPMPYSPPACSENKELSRITKSLESTQTTSTSIDGKQKNQNSESAISYISTNINYNTVNELKKISFITSSIRNSDEYKSIVTALHDYKLKYLEDVKTDEEQENPSILLYFDFIIDSKSYTPEIDNTTRITDQYNNVWAYLCMSKKETIKERISFIWCLCRNPQQEIKMFENCNLSYYPGILIDLNIKCASFYNIPKKYSIQNKLVERDASTITLSDIYAKRNINILWHAESMLISHNNQILQRFSNNILQEDIEDWNLKQHLLLILCIPEIYEDLFYMKYEDIGLLKQKILVSTFNKKYENIWRRFCIIKYLYGKVHNDNIIMRIAYKNILNIKIKKSIRNCDGISVYETAFSTFAFFYKYSLHLYTKNTKLDTASPSFLDMNKNSCPYMRKYTKMHLSNQNLYQGKNVILAINTKMLFLSFKYNRTEKKSRVLDKIKDKETIYAYNSRNYAMLSYTQHYHVQLVDNSTHCMHVIHLPFFVTTENGTISYHYIHTIEEIAKYIIDTFYAVIINSNKNPRYTIYPFKYSRKDKTWSMITRPEPKKDQIKKRRLENSDEICDMDKTVEEMHNDGFNVVFYYMKKNIEITEFVFAQFNPIDAETINAAYRENEAEAKKLFDGYVPNNDAPRIPLFLPRLMTSAVHFGPYVLKPEKYKIISNEDYQNPIAVEFFNWLDVLVKRKDLKLTTIELLKKFRHEIYYYSDFYILGLNTPYEDCGCYGMEFNQKELKDDIIEMSWTTKKQLGIGEYNNYSINIKSKSQLYTNMSDLVRASLISSFLQIIQRKHVSQDMLRYGVCIYTKKNMPSKIFTVSLLCSEMKTRMEGLFCEDHEMHHMLSPRLKENTQYLNNFQDIDTLDVLNISKLYITIKEVNYTKSKLGLHYTILNSLFNSY</sequence>
<reference evidence="1" key="1">
    <citation type="submission" date="2011-01" db="EMBL/GenBank/DDBJ databases">
        <title>The Genome Sequence of Nematocida parisii strain ERTm3.</title>
        <authorList>
            <consortium name="The Broad Institute Genome Sequencing Platform"/>
            <consortium name="The Broad Institute Genome Sequencing Center for Infectious Disease"/>
            <person name="Cuomo C."/>
            <person name="Troemel E."/>
            <person name="Young S.K."/>
            <person name="Zeng Q."/>
            <person name="Gargeya S."/>
            <person name="Fitzgerald M."/>
            <person name="Haas B."/>
            <person name="Abouelleil A."/>
            <person name="Alvarado L."/>
            <person name="Arachchi H.M."/>
            <person name="Berlin A."/>
            <person name="Chapman S.B."/>
            <person name="Gearin G."/>
            <person name="Goldberg J."/>
            <person name="Griggs A."/>
            <person name="Gujja S."/>
            <person name="Hansen M."/>
            <person name="Heiman D."/>
            <person name="Howarth C."/>
            <person name="Larimer J."/>
            <person name="Lui A."/>
            <person name="MacDonald P.J.P."/>
            <person name="McCowen C."/>
            <person name="Montmayeur A."/>
            <person name="Murphy C."/>
            <person name="Neiman D."/>
            <person name="Pearson M."/>
            <person name="Priest M."/>
            <person name="Roberts A."/>
            <person name="Saif S."/>
            <person name="Shea T."/>
            <person name="Sisk P."/>
            <person name="Stolte C."/>
            <person name="Sykes S."/>
            <person name="Wortman J."/>
            <person name="Nusbaum C."/>
            <person name="Birren B."/>
        </authorList>
    </citation>
    <scope>NUCLEOTIDE SEQUENCE</scope>
    <source>
        <strain evidence="1">ERTm3</strain>
    </source>
</reference>
<protein>
    <submittedName>
        <fullName evidence="1">Uncharacterized protein</fullName>
    </submittedName>
</protein>
<dbReference type="OrthoDB" id="10339954at2759"/>